<reference evidence="10" key="1">
    <citation type="submission" date="2022-11" db="EMBL/GenBank/DDBJ databases">
        <authorList>
            <person name="Petersen C."/>
        </authorList>
    </citation>
    <scope>NUCLEOTIDE SEQUENCE</scope>
    <source>
        <strain evidence="10">IBT 21917</strain>
    </source>
</reference>
<dbReference type="Proteomes" id="UP001146351">
    <property type="component" value="Unassembled WGS sequence"/>
</dbReference>
<sequence length="193" mass="20051">MASRSPTVATPLPKSSAAPESPSKDASTAPPPVPFPSPQTFEIIPPLHGILVRLLSQKTPSERANGPPGGAMGPPGAIAQGQTQDQQASAGIPGNGGNDTSTSQPVTESSALDPNAHPPLDIKDLPTETSSVKIRIQKARGVVEGLPDVHRSVEEQQKEIDALEDRVARLRSVISDFGNRAGTTTEHPQAVTS</sequence>
<evidence type="ECO:0000256" key="4">
    <source>
        <dbReference type="ARBA" id="ARBA00023159"/>
    </source>
</evidence>
<feature type="coiled-coil region" evidence="8">
    <location>
        <begin position="146"/>
        <end position="173"/>
    </location>
</feature>
<keyword evidence="4 7" id="KW-0010">Activator</keyword>
<keyword evidence="3 7" id="KW-0805">Transcription regulation</keyword>
<feature type="compositionally biased region" description="Polar residues" evidence="9">
    <location>
        <begin position="98"/>
        <end position="112"/>
    </location>
</feature>
<reference evidence="10" key="2">
    <citation type="journal article" date="2023" name="IMA Fungus">
        <title>Comparative genomic study of the Penicillium genus elucidates a diverse pangenome and 15 lateral gene transfer events.</title>
        <authorList>
            <person name="Petersen C."/>
            <person name="Sorensen T."/>
            <person name="Nielsen M.R."/>
            <person name="Sondergaard T.E."/>
            <person name="Sorensen J.L."/>
            <person name="Fitzpatrick D.A."/>
            <person name="Frisvad J.C."/>
            <person name="Nielsen K.L."/>
        </authorList>
    </citation>
    <scope>NUCLEOTIDE SEQUENCE</scope>
    <source>
        <strain evidence="10">IBT 21917</strain>
    </source>
</reference>
<gene>
    <name evidence="7" type="primary">MED9</name>
    <name evidence="10" type="ORF">N7492_008834</name>
</gene>
<keyword evidence="11" id="KW-1185">Reference proteome</keyword>
<evidence type="ECO:0000256" key="2">
    <source>
        <dbReference type="ARBA" id="ARBA00008089"/>
    </source>
</evidence>
<evidence type="ECO:0000256" key="7">
    <source>
        <dbReference type="RuleBase" id="RU364145"/>
    </source>
</evidence>
<evidence type="ECO:0000256" key="8">
    <source>
        <dbReference type="SAM" id="Coils"/>
    </source>
</evidence>
<name>A0A9W9HRE8_9EURO</name>
<dbReference type="GO" id="GO:0006357">
    <property type="term" value="P:regulation of transcription by RNA polymerase II"/>
    <property type="evidence" value="ECO:0007669"/>
    <property type="project" value="InterPro"/>
</dbReference>
<dbReference type="GO" id="GO:0003712">
    <property type="term" value="F:transcription coregulator activity"/>
    <property type="evidence" value="ECO:0007669"/>
    <property type="project" value="InterPro"/>
</dbReference>
<feature type="region of interest" description="Disordered" evidence="9">
    <location>
        <begin position="1"/>
        <end position="42"/>
    </location>
</feature>
<keyword evidence="5 7" id="KW-0804">Transcription</keyword>
<comment type="caution">
    <text evidence="10">The sequence shown here is derived from an EMBL/GenBank/DDBJ whole genome shotgun (WGS) entry which is preliminary data.</text>
</comment>
<dbReference type="GO" id="GO:0016592">
    <property type="term" value="C:mediator complex"/>
    <property type="evidence" value="ECO:0007669"/>
    <property type="project" value="InterPro"/>
</dbReference>
<protein>
    <recommendedName>
        <fullName evidence="7">Mediator of RNA polymerase II transcription subunit 9</fullName>
    </recommendedName>
    <alternativeName>
        <fullName evidence="7">Mediator complex subunit 9</fullName>
    </alternativeName>
</protein>
<organism evidence="10 11">
    <name type="scientific">Penicillium capsulatum</name>
    <dbReference type="NCBI Taxonomy" id="69766"/>
    <lineage>
        <taxon>Eukaryota</taxon>
        <taxon>Fungi</taxon>
        <taxon>Dikarya</taxon>
        <taxon>Ascomycota</taxon>
        <taxon>Pezizomycotina</taxon>
        <taxon>Eurotiomycetes</taxon>
        <taxon>Eurotiomycetidae</taxon>
        <taxon>Eurotiales</taxon>
        <taxon>Aspergillaceae</taxon>
        <taxon>Penicillium</taxon>
    </lineage>
</organism>
<comment type="subcellular location">
    <subcellularLocation>
        <location evidence="1 7">Nucleus</location>
    </subcellularLocation>
</comment>
<accession>A0A9W9HRE8</accession>
<keyword evidence="6 7" id="KW-0539">Nucleus</keyword>
<comment type="function">
    <text evidence="7">Component of the Mediator complex, a coactivator involved in the regulated transcription of nearly all RNA polymerase II-dependent genes. Mediator functions as a bridge to convey information from gene-specific regulatory proteins to the basal RNA polymerase II transcription machinery. Mediator is recruited to promoters by direct interactions with regulatory proteins and serves as a scaffold for the assembly of a functional preinitiation complex with RNA polymerase II and the general transcription factors.</text>
</comment>
<comment type="subunit">
    <text evidence="7">Component of the Mediator complex.</text>
</comment>
<evidence type="ECO:0000256" key="6">
    <source>
        <dbReference type="ARBA" id="ARBA00023242"/>
    </source>
</evidence>
<proteinExistence type="inferred from homology"/>
<evidence type="ECO:0000256" key="9">
    <source>
        <dbReference type="SAM" id="MobiDB-lite"/>
    </source>
</evidence>
<evidence type="ECO:0000256" key="1">
    <source>
        <dbReference type="ARBA" id="ARBA00004123"/>
    </source>
</evidence>
<comment type="similarity">
    <text evidence="2 7">Belongs to the Mediator complex subunit 9 family.</text>
</comment>
<keyword evidence="8" id="KW-0175">Coiled coil</keyword>
<evidence type="ECO:0000313" key="11">
    <source>
        <dbReference type="Proteomes" id="UP001146351"/>
    </source>
</evidence>
<evidence type="ECO:0000256" key="3">
    <source>
        <dbReference type="ARBA" id="ARBA00023015"/>
    </source>
</evidence>
<feature type="region of interest" description="Disordered" evidence="9">
    <location>
        <begin position="54"/>
        <end position="128"/>
    </location>
</feature>
<evidence type="ECO:0000256" key="5">
    <source>
        <dbReference type="ARBA" id="ARBA00023163"/>
    </source>
</evidence>
<dbReference type="InterPro" id="IPR011425">
    <property type="entry name" value="Med9"/>
</dbReference>
<dbReference type="EMBL" id="JAPQKO010000006">
    <property type="protein sequence ID" value="KAJ5156031.1"/>
    <property type="molecule type" value="Genomic_DNA"/>
</dbReference>
<dbReference type="Pfam" id="PF07544">
    <property type="entry name" value="Med9"/>
    <property type="match status" value="1"/>
</dbReference>
<dbReference type="OrthoDB" id="5414694at2759"/>
<feature type="compositionally biased region" description="Low complexity" evidence="9">
    <location>
        <begin position="13"/>
        <end position="27"/>
    </location>
</feature>
<evidence type="ECO:0000313" key="10">
    <source>
        <dbReference type="EMBL" id="KAJ5156031.1"/>
    </source>
</evidence>
<dbReference type="AlphaFoldDB" id="A0A9W9HRE8"/>